<dbReference type="SUPFAM" id="SSF46785">
    <property type="entry name" value="Winged helix' DNA-binding domain"/>
    <property type="match status" value="1"/>
</dbReference>
<evidence type="ECO:0000256" key="1">
    <source>
        <dbReference type="ARBA" id="ARBA00023015"/>
    </source>
</evidence>
<keyword evidence="3" id="KW-0804">Transcription</keyword>
<dbReference type="GO" id="GO:0003677">
    <property type="term" value="F:DNA binding"/>
    <property type="evidence" value="ECO:0007669"/>
    <property type="project" value="UniProtKB-KW"/>
</dbReference>
<evidence type="ECO:0000256" key="3">
    <source>
        <dbReference type="ARBA" id="ARBA00023163"/>
    </source>
</evidence>
<dbReference type="SMART" id="SM00418">
    <property type="entry name" value="HTH_ARSR"/>
    <property type="match status" value="1"/>
</dbReference>
<dbReference type="Proteomes" id="UP000432015">
    <property type="component" value="Unassembled WGS sequence"/>
</dbReference>
<dbReference type="InterPro" id="IPR051011">
    <property type="entry name" value="Metal_resp_trans_reg"/>
</dbReference>
<keyword evidence="2" id="KW-0238">DNA-binding</keyword>
<dbReference type="InterPro" id="IPR011991">
    <property type="entry name" value="ArsR-like_HTH"/>
</dbReference>
<protein>
    <submittedName>
        <fullName evidence="5">Helix-turn-helix domain-containing protein</fullName>
    </submittedName>
</protein>
<keyword evidence="6" id="KW-1185">Reference proteome</keyword>
<evidence type="ECO:0000259" key="4">
    <source>
        <dbReference type="SMART" id="SM00418"/>
    </source>
</evidence>
<dbReference type="EMBL" id="WOFH01000004">
    <property type="protein sequence ID" value="MUN37685.1"/>
    <property type="molecule type" value="Genomic_DNA"/>
</dbReference>
<feature type="domain" description="HTH arsR-type" evidence="4">
    <location>
        <begin position="252"/>
        <end position="323"/>
    </location>
</feature>
<dbReference type="RefSeq" id="WP_214619231.1">
    <property type="nucleotide sequence ID" value="NZ_WOFH01000004.1"/>
</dbReference>
<dbReference type="Pfam" id="PF12840">
    <property type="entry name" value="HTH_20"/>
    <property type="match status" value="1"/>
</dbReference>
<accession>A0A7K1L094</accession>
<dbReference type="InterPro" id="IPR036390">
    <property type="entry name" value="WH_DNA-bd_sf"/>
</dbReference>
<evidence type="ECO:0000313" key="5">
    <source>
        <dbReference type="EMBL" id="MUN37685.1"/>
    </source>
</evidence>
<reference evidence="5 6" key="1">
    <citation type="submission" date="2019-11" db="EMBL/GenBank/DDBJ databases">
        <authorList>
            <person name="Cao P."/>
        </authorList>
    </citation>
    <scope>NUCLEOTIDE SEQUENCE [LARGE SCALE GENOMIC DNA]</scope>
    <source>
        <strain evidence="5 6">NEAU-AAG5</strain>
    </source>
</reference>
<keyword evidence="1" id="KW-0805">Transcription regulation</keyword>
<dbReference type="PANTHER" id="PTHR43132">
    <property type="entry name" value="ARSENICAL RESISTANCE OPERON REPRESSOR ARSR-RELATED"/>
    <property type="match status" value="1"/>
</dbReference>
<dbReference type="AlphaFoldDB" id="A0A7K1L094"/>
<dbReference type="Gene3D" id="1.10.10.10">
    <property type="entry name" value="Winged helix-like DNA-binding domain superfamily/Winged helix DNA-binding domain"/>
    <property type="match status" value="1"/>
</dbReference>
<comment type="caution">
    <text evidence="5">The sequence shown here is derived from an EMBL/GenBank/DDBJ whole genome shotgun (WGS) entry which is preliminary data.</text>
</comment>
<dbReference type="InterPro" id="IPR001845">
    <property type="entry name" value="HTH_ArsR_DNA-bd_dom"/>
</dbReference>
<dbReference type="Pfam" id="PF19361">
    <property type="entry name" value="DUF5937"/>
    <property type="match status" value="1"/>
</dbReference>
<dbReference type="CDD" id="cd00090">
    <property type="entry name" value="HTH_ARSR"/>
    <property type="match status" value="1"/>
</dbReference>
<organism evidence="5 6">
    <name type="scientific">Actinomadura litoris</name>
    <dbReference type="NCBI Taxonomy" id="2678616"/>
    <lineage>
        <taxon>Bacteria</taxon>
        <taxon>Bacillati</taxon>
        <taxon>Actinomycetota</taxon>
        <taxon>Actinomycetes</taxon>
        <taxon>Streptosporangiales</taxon>
        <taxon>Thermomonosporaceae</taxon>
        <taxon>Actinomadura</taxon>
    </lineage>
</organism>
<gene>
    <name evidence="5" type="ORF">GNZ18_13860</name>
</gene>
<evidence type="ECO:0000256" key="2">
    <source>
        <dbReference type="ARBA" id="ARBA00023125"/>
    </source>
</evidence>
<evidence type="ECO:0000313" key="6">
    <source>
        <dbReference type="Proteomes" id="UP000432015"/>
    </source>
</evidence>
<sequence>MIRLEATADDLLHSRFALSPLFELDGLLRALTGLGERALPGAWAERLRPGLDALRAATDLDAVLALQTARYGAAFVAPPPRGLAQTVEDDLAAVRATPPDVARREIAHALRLRPGAGERARAVLARPDAHLAVADALEAAWRALLAPEWPRLRAICERDVLHRAGRLSGGGWEAALRDLHPRVRWRERGIDLLGLRPEETVPLGGTGLLLIPSVFVWPGIAAHTEAPWPYTLIYPARGISALWEPAPPAAPGALAALLGRTRARILIALDEPAGTTQLARALGVAPGAVGDHLAVLRRAGLADRARAGRAVLYHRTPLGDALARTP</sequence>
<dbReference type="PANTHER" id="PTHR43132:SF6">
    <property type="entry name" value="HTH-TYPE TRANSCRIPTIONAL REPRESSOR CZRA"/>
    <property type="match status" value="1"/>
</dbReference>
<dbReference type="GO" id="GO:0003700">
    <property type="term" value="F:DNA-binding transcription factor activity"/>
    <property type="evidence" value="ECO:0007669"/>
    <property type="project" value="InterPro"/>
</dbReference>
<proteinExistence type="predicted"/>
<name>A0A7K1L094_9ACTN</name>
<dbReference type="InterPro" id="IPR036388">
    <property type="entry name" value="WH-like_DNA-bd_sf"/>
</dbReference>
<dbReference type="InterPro" id="IPR045981">
    <property type="entry name" value="DUF5937"/>
</dbReference>